<comment type="caution">
    <text evidence="1">The sequence shown here is derived from an EMBL/GenBank/DDBJ whole genome shotgun (WGS) entry which is preliminary data.</text>
</comment>
<reference evidence="1" key="1">
    <citation type="submission" date="2021-06" db="EMBL/GenBank/DDBJ databases">
        <authorList>
            <person name="Kallberg Y."/>
            <person name="Tangrot J."/>
            <person name="Rosling A."/>
        </authorList>
    </citation>
    <scope>NUCLEOTIDE SEQUENCE</scope>
    <source>
        <strain evidence="1">AU212A</strain>
    </source>
</reference>
<organism evidence="1 2">
    <name type="scientific">Scutellospora calospora</name>
    <dbReference type="NCBI Taxonomy" id="85575"/>
    <lineage>
        <taxon>Eukaryota</taxon>
        <taxon>Fungi</taxon>
        <taxon>Fungi incertae sedis</taxon>
        <taxon>Mucoromycota</taxon>
        <taxon>Glomeromycotina</taxon>
        <taxon>Glomeromycetes</taxon>
        <taxon>Diversisporales</taxon>
        <taxon>Gigasporaceae</taxon>
        <taxon>Scutellospora</taxon>
    </lineage>
</organism>
<keyword evidence="2" id="KW-1185">Reference proteome</keyword>
<gene>
    <name evidence="1" type="ORF">SCALOS_LOCUS6920</name>
</gene>
<name>A0ACA9MP69_9GLOM</name>
<evidence type="ECO:0000313" key="2">
    <source>
        <dbReference type="Proteomes" id="UP000789860"/>
    </source>
</evidence>
<dbReference type="Proteomes" id="UP000789860">
    <property type="component" value="Unassembled WGS sequence"/>
</dbReference>
<accession>A0ACA9MP69</accession>
<feature type="non-terminal residue" evidence="1">
    <location>
        <position position="1"/>
    </location>
</feature>
<evidence type="ECO:0000313" key="1">
    <source>
        <dbReference type="EMBL" id="CAG8600850.1"/>
    </source>
</evidence>
<proteinExistence type="predicted"/>
<sequence length="48" mass="5760">ENEKNNQKEPWKQITKQIRSLLENMFHARTVDSNNKISGEEIYDELLK</sequence>
<dbReference type="EMBL" id="CAJVPM010014379">
    <property type="protein sequence ID" value="CAG8600850.1"/>
    <property type="molecule type" value="Genomic_DNA"/>
</dbReference>
<protein>
    <submittedName>
        <fullName evidence="1">866_t:CDS:1</fullName>
    </submittedName>
</protein>